<evidence type="ECO:0000313" key="1">
    <source>
        <dbReference type="EMBL" id="OAY43460.1"/>
    </source>
</evidence>
<gene>
    <name evidence="1" type="ORF">MANES_08G072100</name>
</gene>
<name>A0A2C9VE66_MANES</name>
<proteinExistence type="predicted"/>
<dbReference type="EMBL" id="CM004394">
    <property type="protein sequence ID" value="OAY43460.1"/>
    <property type="molecule type" value="Genomic_DNA"/>
</dbReference>
<dbReference type="AlphaFoldDB" id="A0A2C9VE66"/>
<accession>A0A2C9VE66</accession>
<sequence>MAGMNLLNVGLGIDLLNAFKRERSLLKDSNNHGE</sequence>
<protein>
    <submittedName>
        <fullName evidence="1">Uncharacterized protein</fullName>
    </submittedName>
</protein>
<organism evidence="1">
    <name type="scientific">Manihot esculenta</name>
    <name type="common">Cassava</name>
    <name type="synonym">Jatropha manihot</name>
    <dbReference type="NCBI Taxonomy" id="3983"/>
    <lineage>
        <taxon>Eukaryota</taxon>
        <taxon>Viridiplantae</taxon>
        <taxon>Streptophyta</taxon>
        <taxon>Embryophyta</taxon>
        <taxon>Tracheophyta</taxon>
        <taxon>Spermatophyta</taxon>
        <taxon>Magnoliopsida</taxon>
        <taxon>eudicotyledons</taxon>
        <taxon>Gunneridae</taxon>
        <taxon>Pentapetalae</taxon>
        <taxon>rosids</taxon>
        <taxon>fabids</taxon>
        <taxon>Malpighiales</taxon>
        <taxon>Euphorbiaceae</taxon>
        <taxon>Crotonoideae</taxon>
        <taxon>Manihoteae</taxon>
        <taxon>Manihot</taxon>
    </lineage>
</organism>
<reference evidence="1" key="1">
    <citation type="submission" date="2016-02" db="EMBL/GenBank/DDBJ databases">
        <title>WGS assembly of Manihot esculenta.</title>
        <authorList>
            <person name="Bredeson J.V."/>
            <person name="Prochnik S.E."/>
            <person name="Lyons J.B."/>
            <person name="Schmutz J."/>
            <person name="Grimwood J."/>
            <person name="Vrebalov J."/>
            <person name="Bart R.S."/>
            <person name="Amuge T."/>
            <person name="Ferguson M.E."/>
            <person name="Green R."/>
            <person name="Putnam N."/>
            <person name="Stites J."/>
            <person name="Rounsley S."/>
            <person name="Rokhsar D.S."/>
        </authorList>
    </citation>
    <scope>NUCLEOTIDE SEQUENCE [LARGE SCALE GENOMIC DNA]</scope>
    <source>
        <tissue evidence="1">Leaf</tissue>
    </source>
</reference>